<organism evidence="1">
    <name type="scientific">marine sediment metagenome</name>
    <dbReference type="NCBI Taxonomy" id="412755"/>
    <lineage>
        <taxon>unclassified sequences</taxon>
        <taxon>metagenomes</taxon>
        <taxon>ecological metagenomes</taxon>
    </lineage>
</organism>
<evidence type="ECO:0000313" key="1">
    <source>
        <dbReference type="EMBL" id="KKM79853.1"/>
    </source>
</evidence>
<comment type="caution">
    <text evidence="1">The sequence shown here is derived from an EMBL/GenBank/DDBJ whole genome shotgun (WGS) entry which is preliminary data.</text>
</comment>
<sequence>MPDKTLSARFVVLAAHGRTITMLAEAATEDSSVNRLMELVDAIRSHALDANVICVSFHDTGFAATPKGS</sequence>
<reference evidence="1" key="1">
    <citation type="journal article" date="2015" name="Nature">
        <title>Complex archaea that bridge the gap between prokaryotes and eukaryotes.</title>
        <authorList>
            <person name="Spang A."/>
            <person name="Saw J.H."/>
            <person name="Jorgensen S.L."/>
            <person name="Zaremba-Niedzwiedzka K."/>
            <person name="Martijn J."/>
            <person name="Lind A.E."/>
            <person name="van Eijk R."/>
            <person name="Schleper C."/>
            <person name="Guy L."/>
            <person name="Ettema T.J."/>
        </authorList>
    </citation>
    <scope>NUCLEOTIDE SEQUENCE</scope>
</reference>
<gene>
    <name evidence="1" type="ORF">LCGC14_1345800</name>
</gene>
<proteinExistence type="predicted"/>
<dbReference type="EMBL" id="LAZR01008277">
    <property type="protein sequence ID" value="KKM79853.1"/>
    <property type="molecule type" value="Genomic_DNA"/>
</dbReference>
<protein>
    <submittedName>
        <fullName evidence="1">Uncharacterized protein</fullName>
    </submittedName>
</protein>
<dbReference type="AlphaFoldDB" id="A0A0F9KD16"/>
<name>A0A0F9KD16_9ZZZZ</name>
<accession>A0A0F9KD16</accession>